<comment type="function">
    <text evidence="4">May be involved in photoreceptor outer segment disk morphogenesis.</text>
</comment>
<evidence type="ECO:0000256" key="5">
    <source>
        <dbReference type="ARBA" id="ARBA00026215"/>
    </source>
</evidence>
<evidence type="ECO:0000313" key="8">
    <source>
        <dbReference type="EMBL" id="CAE8633795.1"/>
    </source>
</evidence>
<protein>
    <recommendedName>
        <fullName evidence="5">Cilia- and flagella-associated protein 418</fullName>
    </recommendedName>
</protein>
<dbReference type="SUPFAM" id="SSF50729">
    <property type="entry name" value="PH domain-like"/>
    <property type="match status" value="1"/>
</dbReference>
<gene>
    <name evidence="8" type="ORF">PGLA1383_LOCUS49553</name>
</gene>
<dbReference type="Pfam" id="PF00169">
    <property type="entry name" value="PH"/>
    <property type="match status" value="1"/>
</dbReference>
<dbReference type="InterPro" id="IPR001849">
    <property type="entry name" value="PH_domain"/>
</dbReference>
<dbReference type="Proteomes" id="UP000654075">
    <property type="component" value="Unassembled WGS sequence"/>
</dbReference>
<feature type="compositionally biased region" description="Pro residues" evidence="6">
    <location>
        <begin position="185"/>
        <end position="202"/>
    </location>
</feature>
<dbReference type="PROSITE" id="PS50003">
    <property type="entry name" value="PH_DOMAIN"/>
    <property type="match status" value="1"/>
</dbReference>
<dbReference type="InterPro" id="IPR011993">
    <property type="entry name" value="PH-like_dom_sf"/>
</dbReference>
<organism evidence="8 9">
    <name type="scientific">Polarella glacialis</name>
    <name type="common">Dinoflagellate</name>
    <dbReference type="NCBI Taxonomy" id="89957"/>
    <lineage>
        <taxon>Eukaryota</taxon>
        <taxon>Sar</taxon>
        <taxon>Alveolata</taxon>
        <taxon>Dinophyceae</taxon>
        <taxon>Suessiales</taxon>
        <taxon>Suessiaceae</taxon>
        <taxon>Polarella</taxon>
    </lineage>
</organism>
<comment type="caution">
    <text evidence="8">The sequence shown here is derived from an EMBL/GenBank/DDBJ whole genome shotgun (WGS) entry which is preliminary data.</text>
</comment>
<accession>A0A813H7B8</accession>
<reference evidence="8" key="1">
    <citation type="submission" date="2021-02" db="EMBL/GenBank/DDBJ databases">
        <authorList>
            <person name="Dougan E. K."/>
            <person name="Rhodes N."/>
            <person name="Thang M."/>
            <person name="Chan C."/>
        </authorList>
    </citation>
    <scope>NUCLEOTIDE SEQUENCE</scope>
</reference>
<sequence length="598" mass="62136">MYDGGAALVGFDARCAHQGVYSAWLTKTKGENAKARWFSSATKRHFTIDYSTQIFYYSHSPTDKKSVTPVRFKDMISADQLPRSADLKSEHSFGFSLLTAERTYELYTSTYQDAELWVVGLNAARDISNGKVPSGGTAANVREVSRNSHSTTSSSVGGPFAGSEIEGTGSGNSTERHGGQSRQPWEPPPVAARPPPPGPPPVAQARPEALPSRHFEVHAEAAAPLDPFAALDALEELAGPAPEYFAGPEAAVPDLQAQLLREARARVLGQGASRTAQEISDAAFAQAATARAAAEQVAAAEQAAAMAQQAAVMAEQAEAAAAWSAAAAPAPPRPPPPPPAPVAHRDGFSIAPTAVGIYAGGGIAPPAGGGIAPPAGGGIAPPAGGAFVPEACPQYPQTSPVDEDWDDEPAPVAGVAEGAAQGGADSDWDDSDGEAPAAPAHAPLPPAHAPLPPARSSSLVDSCGAPTQNGGFVGAAPLPPAAPASGSPEPGDDLDDLVGEMLAADTNSSLIGHGLVEGFHCTGCDFQVMACEEFVWNEDNAEYMFFRNNYPTYEKLKKRLQRQSGCKAYCCQCSWKSAHSTASLEDVAEGLRWRVVRF</sequence>
<dbReference type="InterPro" id="IPR029239">
    <property type="entry name" value="CFAP418"/>
</dbReference>
<dbReference type="Pfam" id="PF14996">
    <property type="entry name" value="RMP"/>
    <property type="match status" value="1"/>
</dbReference>
<evidence type="ECO:0000256" key="2">
    <source>
        <dbReference type="ARBA" id="ARBA00004496"/>
    </source>
</evidence>
<evidence type="ECO:0000256" key="1">
    <source>
        <dbReference type="ARBA" id="ARBA00004437"/>
    </source>
</evidence>
<dbReference type="OrthoDB" id="449058at2759"/>
<evidence type="ECO:0000256" key="6">
    <source>
        <dbReference type="SAM" id="MobiDB-lite"/>
    </source>
</evidence>
<feature type="compositionally biased region" description="Low complexity" evidence="6">
    <location>
        <begin position="410"/>
        <end position="425"/>
    </location>
</feature>
<feature type="region of interest" description="Disordered" evidence="6">
    <location>
        <begin position="382"/>
        <end position="492"/>
    </location>
</feature>
<evidence type="ECO:0000313" key="9">
    <source>
        <dbReference type="Proteomes" id="UP000654075"/>
    </source>
</evidence>
<evidence type="ECO:0000256" key="4">
    <source>
        <dbReference type="ARBA" id="ARBA00024819"/>
    </source>
</evidence>
<feature type="compositionally biased region" description="Pro residues" evidence="6">
    <location>
        <begin position="442"/>
        <end position="453"/>
    </location>
</feature>
<proteinExistence type="predicted"/>
<evidence type="ECO:0000256" key="3">
    <source>
        <dbReference type="ARBA" id="ARBA00022490"/>
    </source>
</evidence>
<dbReference type="PANTHER" id="PTHR33958">
    <property type="entry name" value="PROTEIN C8ORF37"/>
    <property type="match status" value="1"/>
</dbReference>
<dbReference type="EMBL" id="CAJNNV010030840">
    <property type="protein sequence ID" value="CAE8633795.1"/>
    <property type="molecule type" value="Genomic_DNA"/>
</dbReference>
<feature type="region of interest" description="Disordered" evidence="6">
    <location>
        <begin position="324"/>
        <end position="346"/>
    </location>
</feature>
<name>A0A813H7B8_POLGL</name>
<dbReference type="PANTHER" id="PTHR33958:SF1">
    <property type="entry name" value="CILIA- AND FLAGELLA-ASSOCIATED PROTEIN 418"/>
    <property type="match status" value="1"/>
</dbReference>
<dbReference type="GO" id="GO:0005829">
    <property type="term" value="C:cytosol"/>
    <property type="evidence" value="ECO:0007669"/>
    <property type="project" value="TreeGrafter"/>
</dbReference>
<keyword evidence="9" id="KW-1185">Reference proteome</keyword>
<feature type="compositionally biased region" description="Pro residues" evidence="6">
    <location>
        <begin position="329"/>
        <end position="341"/>
    </location>
</feature>
<dbReference type="Gene3D" id="2.30.29.30">
    <property type="entry name" value="Pleckstrin-homology domain (PH domain)/Phosphotyrosine-binding domain (PTB)"/>
    <property type="match status" value="1"/>
</dbReference>
<dbReference type="AlphaFoldDB" id="A0A813H7B8"/>
<dbReference type="OMA" id="EMMATDA"/>
<evidence type="ECO:0000259" key="7">
    <source>
        <dbReference type="PROSITE" id="PS50003"/>
    </source>
</evidence>
<keyword evidence="3" id="KW-0963">Cytoplasm</keyword>
<feature type="compositionally biased region" description="Polar residues" evidence="6">
    <location>
        <begin position="455"/>
        <end position="469"/>
    </location>
</feature>
<dbReference type="SMART" id="SM00233">
    <property type="entry name" value="PH"/>
    <property type="match status" value="1"/>
</dbReference>
<feature type="region of interest" description="Disordered" evidence="6">
    <location>
        <begin position="128"/>
        <end position="208"/>
    </location>
</feature>
<feature type="domain" description="PH" evidence="7">
    <location>
        <begin position="18"/>
        <end position="126"/>
    </location>
</feature>
<comment type="subcellular location">
    <subcellularLocation>
        <location evidence="2">Cytoplasm</location>
    </subcellularLocation>
    <subcellularLocation>
        <location evidence="1">Photoreceptor inner segment</location>
    </subcellularLocation>
</comment>